<dbReference type="EMBL" id="CP028901">
    <property type="protein sequence ID" value="AWB35084.1"/>
    <property type="molecule type" value="Genomic_DNA"/>
</dbReference>
<dbReference type="AlphaFoldDB" id="A0A2R4XMT5"/>
<dbReference type="InterPro" id="IPR036102">
    <property type="entry name" value="OsmC/Ohrsf"/>
</dbReference>
<evidence type="ECO:0000313" key="2">
    <source>
        <dbReference type="Proteomes" id="UP000244571"/>
    </source>
</evidence>
<dbReference type="Gene3D" id="3.30.300.20">
    <property type="match status" value="1"/>
</dbReference>
<dbReference type="Proteomes" id="UP000244571">
    <property type="component" value="Chromosome"/>
</dbReference>
<dbReference type="RefSeq" id="WP_108622494.1">
    <property type="nucleotide sequence ID" value="NZ_CP028901.1"/>
</dbReference>
<name>A0A2R4XMT5_9BURK</name>
<accession>A0A2R4XMT5</accession>
<reference evidence="1 2" key="1">
    <citation type="submission" date="2018-04" db="EMBL/GenBank/DDBJ databases">
        <title>Bordetella sp. HZ20 isolated from seawater.</title>
        <authorList>
            <person name="Sun C."/>
        </authorList>
    </citation>
    <scope>NUCLEOTIDE SEQUENCE [LARGE SCALE GENOMIC DNA]</scope>
    <source>
        <strain evidence="1 2">HZ20</strain>
    </source>
</reference>
<dbReference type="OrthoDB" id="9789573at2"/>
<evidence type="ECO:0000313" key="1">
    <source>
        <dbReference type="EMBL" id="AWB35084.1"/>
    </source>
</evidence>
<dbReference type="PANTHER" id="PTHR39624:SF2">
    <property type="entry name" value="OSMC-LIKE PROTEIN"/>
    <property type="match status" value="1"/>
</dbReference>
<dbReference type="InterPro" id="IPR015946">
    <property type="entry name" value="KH_dom-like_a/b"/>
</dbReference>
<organism evidence="1 2">
    <name type="scientific">Orrella marina</name>
    <dbReference type="NCBI Taxonomy" id="2163011"/>
    <lineage>
        <taxon>Bacteria</taxon>
        <taxon>Pseudomonadati</taxon>
        <taxon>Pseudomonadota</taxon>
        <taxon>Betaproteobacteria</taxon>
        <taxon>Burkholderiales</taxon>
        <taxon>Alcaligenaceae</taxon>
        <taxon>Orrella</taxon>
    </lineage>
</organism>
<dbReference type="Pfam" id="PF02566">
    <property type="entry name" value="OsmC"/>
    <property type="match status" value="1"/>
</dbReference>
<proteinExistence type="predicted"/>
<dbReference type="SUPFAM" id="SSF82784">
    <property type="entry name" value="OsmC-like"/>
    <property type="match status" value="1"/>
</dbReference>
<sequence length="132" mass="14313">MITAKVREQDYGTVLFSGAHQIESDLKVEKGGQGQAMGPHDLLEAAMAACMSITLRMAGNKHNIAIGDTTVKVSLDRSNEAVAKFCYAIEFDDVVPQDQRDRLTEILARCPVSKTISREIVMEAVSPSVMGS</sequence>
<protein>
    <submittedName>
        <fullName evidence="1">Stress protein</fullName>
    </submittedName>
</protein>
<keyword evidence="2" id="KW-1185">Reference proteome</keyword>
<gene>
    <name evidence="1" type="ORF">DBV39_16610</name>
</gene>
<dbReference type="PANTHER" id="PTHR39624">
    <property type="entry name" value="PROTEIN INVOLVED IN RIMO-MEDIATED BETA-METHYLTHIOLATION OF RIBOSOMAL PROTEIN S12 YCAO"/>
    <property type="match status" value="1"/>
</dbReference>
<dbReference type="InterPro" id="IPR003718">
    <property type="entry name" value="OsmC/Ohr_fam"/>
</dbReference>
<dbReference type="KEGG" id="boz:DBV39_16610"/>